<dbReference type="Gene3D" id="1.20.272.10">
    <property type="match status" value="1"/>
</dbReference>
<dbReference type="SMART" id="SM00382">
    <property type="entry name" value="AAA"/>
    <property type="match status" value="1"/>
</dbReference>
<keyword evidence="11" id="KW-1185">Reference proteome</keyword>
<keyword evidence="6 8" id="KW-0239">DNA-directed DNA polymerase</keyword>
<evidence type="ECO:0000256" key="7">
    <source>
        <dbReference type="ARBA" id="ARBA00049244"/>
    </source>
</evidence>
<dbReference type="InterPro" id="IPR005790">
    <property type="entry name" value="DNA_polIII_delta"/>
</dbReference>
<gene>
    <name evidence="8" type="primary">dnaX</name>
    <name evidence="10" type="ORF">LX95_01665</name>
</gene>
<protein>
    <recommendedName>
        <fullName evidence="8">DNA polymerase III subunit gamma/tau</fullName>
        <ecNumber evidence="8">2.7.7.7</ecNumber>
    </recommendedName>
</protein>
<dbReference type="NCBIfam" id="TIGR02397">
    <property type="entry name" value="dnaX_nterm"/>
    <property type="match status" value="1"/>
</dbReference>
<dbReference type="InterPro" id="IPR012763">
    <property type="entry name" value="DNA_pol_III_sug/sutau_N"/>
</dbReference>
<evidence type="ECO:0000256" key="2">
    <source>
        <dbReference type="ARBA" id="ARBA00022723"/>
    </source>
</evidence>
<comment type="similarity">
    <text evidence="1 8">Belongs to the DnaX/STICHEL family.</text>
</comment>
<dbReference type="InterPro" id="IPR050238">
    <property type="entry name" value="DNA_Rep/Repair_Clamp_Loader"/>
</dbReference>
<dbReference type="Pfam" id="PF22608">
    <property type="entry name" value="DNAX_ATPase_lid"/>
    <property type="match status" value="1"/>
</dbReference>
<evidence type="ECO:0000256" key="5">
    <source>
        <dbReference type="ARBA" id="ARBA00022840"/>
    </source>
</evidence>
<sequence>MEHFIVSARKYRPETFADVVGQKAITNTLENAIKNNHLAQALLFTGPRGVGKTTCARILAKKINQQATENKQEDFAFNIFELDAASNNSVDDIRNLIDQVRIPPQVGSYKVYIIDEVHMLSSSAFNAFLKTLEEPPKHAIFILATTEKHKIIPTILSRCQIFDFKRITVSDAKEYLSGIAKNEGVEAEDDALHIIAQKADGAMRDALSIYDRVISFSGNKLTREAVTENLNVLDYEVYFTSTNYILENKIPELLIQFNEILAKGFDGNHFIAGLASHFRDLLVCKDQSTIALLEVGEETKAKYFEQSQKASQSFLLQAIELANECDLKYRSSKNQRLLVELCLMQLASITFDGEKKKSKHFIIPAKNFVSITPASKEVIVTNEHPKNATNNTKNTEPALVEEKAPPVNASAEAKTLKKKTSGLSIKSIQRKKEIEAQKKEKVAKEEVKLDENFTETQALAAWNEYVQRLQKNGQKILASILDTDTPVIKNKIFNITLPNSTMKVELERAKGPVIKYLRKRLNNSYVDLEIDVNEAVAKKYAFTGREKFDKMAEKNPMLEKLRKTFDLDIK</sequence>
<dbReference type="PANTHER" id="PTHR11669">
    <property type="entry name" value="REPLICATION FACTOR C / DNA POLYMERASE III GAMMA-TAU SUBUNIT"/>
    <property type="match status" value="1"/>
</dbReference>
<evidence type="ECO:0000256" key="1">
    <source>
        <dbReference type="ARBA" id="ARBA00006360"/>
    </source>
</evidence>
<dbReference type="Proteomes" id="UP000249542">
    <property type="component" value="Unassembled WGS sequence"/>
</dbReference>
<comment type="catalytic activity">
    <reaction evidence="7 8">
        <text>DNA(n) + a 2'-deoxyribonucleoside 5'-triphosphate = DNA(n+1) + diphosphate</text>
        <dbReference type="Rhea" id="RHEA:22508"/>
        <dbReference type="Rhea" id="RHEA-COMP:17339"/>
        <dbReference type="Rhea" id="RHEA-COMP:17340"/>
        <dbReference type="ChEBI" id="CHEBI:33019"/>
        <dbReference type="ChEBI" id="CHEBI:61560"/>
        <dbReference type="ChEBI" id="CHEBI:173112"/>
        <dbReference type="EC" id="2.7.7.7"/>
    </reaction>
</comment>
<dbReference type="NCBIfam" id="TIGR01128">
    <property type="entry name" value="holA"/>
    <property type="match status" value="1"/>
</dbReference>
<evidence type="ECO:0000256" key="3">
    <source>
        <dbReference type="ARBA" id="ARBA00022741"/>
    </source>
</evidence>
<name>A0A2W7I101_9FLAO</name>
<dbReference type="InterPro" id="IPR001270">
    <property type="entry name" value="ClpA/B"/>
</dbReference>
<dbReference type="AlphaFoldDB" id="A0A2W7I101"/>
<dbReference type="Gene3D" id="3.40.50.300">
    <property type="entry name" value="P-loop containing nucleotide triphosphate hydrolases"/>
    <property type="match status" value="1"/>
</dbReference>
<keyword evidence="3 8" id="KW-0547">Nucleotide-binding</keyword>
<dbReference type="GO" id="GO:0003677">
    <property type="term" value="F:DNA binding"/>
    <property type="evidence" value="ECO:0007669"/>
    <property type="project" value="InterPro"/>
</dbReference>
<dbReference type="GO" id="GO:0003887">
    <property type="term" value="F:DNA-directed DNA polymerase activity"/>
    <property type="evidence" value="ECO:0007669"/>
    <property type="project" value="UniProtKB-KW"/>
</dbReference>
<evidence type="ECO:0000256" key="4">
    <source>
        <dbReference type="ARBA" id="ARBA00022833"/>
    </source>
</evidence>
<dbReference type="EC" id="2.7.7.7" evidence="8"/>
<comment type="caution">
    <text evidence="10">The sequence shown here is derived from an EMBL/GenBank/DDBJ whole genome shotgun (WGS) entry which is preliminary data.</text>
</comment>
<keyword evidence="8" id="KW-0548">Nucleotidyltransferase</keyword>
<dbReference type="InterPro" id="IPR008921">
    <property type="entry name" value="DNA_pol3_clamp-load_cplx_C"/>
</dbReference>
<evidence type="ECO:0000256" key="6">
    <source>
        <dbReference type="ARBA" id="ARBA00022932"/>
    </source>
</evidence>
<dbReference type="InterPro" id="IPR027417">
    <property type="entry name" value="P-loop_NTPase"/>
</dbReference>
<accession>A0A2W7I101</accession>
<keyword evidence="8" id="KW-0235">DNA replication</keyword>
<dbReference type="GO" id="GO:0005524">
    <property type="term" value="F:ATP binding"/>
    <property type="evidence" value="ECO:0007669"/>
    <property type="project" value="UniProtKB-KW"/>
</dbReference>
<dbReference type="RefSeq" id="WP_111540973.1">
    <property type="nucleotide sequence ID" value="NZ_QKYV01000004.1"/>
</dbReference>
<evidence type="ECO:0000313" key="10">
    <source>
        <dbReference type="EMBL" id="PZW40601.1"/>
    </source>
</evidence>
<dbReference type="NCBIfam" id="NF004046">
    <property type="entry name" value="PRK05563.1"/>
    <property type="match status" value="1"/>
</dbReference>
<comment type="function">
    <text evidence="8">DNA polymerase III is a complex, multichain enzyme responsible for most of the replicative synthesis in bacteria. This DNA polymerase also exhibits 3' to 5' exonuclease activity.</text>
</comment>
<keyword evidence="8" id="KW-0808">Transferase</keyword>
<comment type="subunit">
    <text evidence="8">DNA polymerase III contains a core (composed of alpha, epsilon and theta chains) that associates with a tau subunit. This core dimerizes to form the POLIII' complex. PolIII' associates with the gamma complex (composed of gamma, delta, delta', psi and chi chains) and with the beta chain to form the complete DNA polymerase III complex.</text>
</comment>
<dbReference type="Gene3D" id="1.10.8.60">
    <property type="match status" value="1"/>
</dbReference>
<keyword evidence="2" id="KW-0479">Metal-binding</keyword>
<evidence type="ECO:0000256" key="8">
    <source>
        <dbReference type="RuleBase" id="RU364063"/>
    </source>
</evidence>
<dbReference type="GO" id="GO:0009360">
    <property type="term" value="C:DNA polymerase III complex"/>
    <property type="evidence" value="ECO:0007669"/>
    <property type="project" value="InterPro"/>
</dbReference>
<evidence type="ECO:0000313" key="11">
    <source>
        <dbReference type="Proteomes" id="UP000249542"/>
    </source>
</evidence>
<dbReference type="SUPFAM" id="SSF48019">
    <property type="entry name" value="post-AAA+ oligomerization domain-like"/>
    <property type="match status" value="1"/>
</dbReference>
<evidence type="ECO:0000259" key="9">
    <source>
        <dbReference type="SMART" id="SM00382"/>
    </source>
</evidence>
<dbReference type="Pfam" id="PF13177">
    <property type="entry name" value="DNA_pol3_delta2"/>
    <property type="match status" value="1"/>
</dbReference>
<dbReference type="PRINTS" id="PR00300">
    <property type="entry name" value="CLPPROTEASEA"/>
</dbReference>
<dbReference type="GO" id="GO:0046872">
    <property type="term" value="F:metal ion binding"/>
    <property type="evidence" value="ECO:0007669"/>
    <property type="project" value="UniProtKB-KW"/>
</dbReference>
<dbReference type="PANTHER" id="PTHR11669:SF0">
    <property type="entry name" value="PROTEIN STICHEL-LIKE 2"/>
    <property type="match status" value="1"/>
</dbReference>
<dbReference type="EMBL" id="QKYV01000004">
    <property type="protein sequence ID" value="PZW40601.1"/>
    <property type="molecule type" value="Genomic_DNA"/>
</dbReference>
<reference evidence="10 11" key="1">
    <citation type="submission" date="2018-06" db="EMBL/GenBank/DDBJ databases">
        <title>Genomic Encyclopedia of Archaeal and Bacterial Type Strains, Phase II (KMG-II): from individual species to whole genera.</title>
        <authorList>
            <person name="Goeker M."/>
        </authorList>
    </citation>
    <scope>NUCLEOTIDE SEQUENCE [LARGE SCALE GENOMIC DNA]</scope>
    <source>
        <strain evidence="10 11">DSM 15361</strain>
    </source>
</reference>
<keyword evidence="4" id="KW-0862">Zinc</keyword>
<organism evidence="10 11">
    <name type="scientific">Mesonia algae</name>
    <dbReference type="NCBI Taxonomy" id="213248"/>
    <lineage>
        <taxon>Bacteria</taxon>
        <taxon>Pseudomonadati</taxon>
        <taxon>Bacteroidota</taxon>
        <taxon>Flavobacteriia</taxon>
        <taxon>Flavobacteriales</taxon>
        <taxon>Flavobacteriaceae</taxon>
        <taxon>Mesonia</taxon>
    </lineage>
</organism>
<feature type="domain" description="AAA+ ATPase" evidence="9">
    <location>
        <begin position="38"/>
        <end position="168"/>
    </location>
</feature>
<keyword evidence="5 8" id="KW-0067">ATP-binding</keyword>
<dbReference type="CDD" id="cd18137">
    <property type="entry name" value="HLD_clamp_pol_III_gamma_tau"/>
    <property type="match status" value="1"/>
</dbReference>
<dbReference type="GO" id="GO:0006261">
    <property type="term" value="P:DNA-templated DNA replication"/>
    <property type="evidence" value="ECO:0007669"/>
    <property type="project" value="TreeGrafter"/>
</dbReference>
<proteinExistence type="inferred from homology"/>
<dbReference type="InterPro" id="IPR045085">
    <property type="entry name" value="HLD_clamp_pol_III_gamma_tau"/>
</dbReference>
<dbReference type="FunFam" id="1.10.8.60:FF:000013">
    <property type="entry name" value="DNA polymerase III subunit gamma/tau"/>
    <property type="match status" value="1"/>
</dbReference>
<dbReference type="CDD" id="cd00009">
    <property type="entry name" value="AAA"/>
    <property type="match status" value="1"/>
</dbReference>
<dbReference type="SUPFAM" id="SSF52540">
    <property type="entry name" value="P-loop containing nucleoside triphosphate hydrolases"/>
    <property type="match status" value="1"/>
</dbReference>
<dbReference type="InterPro" id="IPR003593">
    <property type="entry name" value="AAA+_ATPase"/>
</dbReference>